<dbReference type="SUPFAM" id="SSF50249">
    <property type="entry name" value="Nucleic acid-binding proteins"/>
    <property type="match status" value="1"/>
</dbReference>
<dbReference type="AlphaFoldDB" id="K9YJP6"/>
<evidence type="ECO:0000256" key="2">
    <source>
        <dbReference type="PROSITE-ProRule" id="PRU00252"/>
    </source>
</evidence>
<evidence type="ECO:0000256" key="3">
    <source>
        <dbReference type="SAM" id="MobiDB-lite"/>
    </source>
</evidence>
<dbReference type="eggNOG" id="COG0629">
    <property type="taxonomic scope" value="Bacteria"/>
</dbReference>
<dbReference type="BioCyc" id="CSTA292563:G1353-702-MONOMER"/>
<evidence type="ECO:0000256" key="1">
    <source>
        <dbReference type="ARBA" id="ARBA00023125"/>
    </source>
</evidence>
<feature type="region of interest" description="Disordered" evidence="3">
    <location>
        <begin position="124"/>
        <end position="144"/>
    </location>
</feature>
<dbReference type="Proteomes" id="UP000010483">
    <property type="component" value="Chromosome"/>
</dbReference>
<keyword evidence="5" id="KW-1185">Reference proteome</keyword>
<dbReference type="EMBL" id="CP003940">
    <property type="protein sequence ID" value="AFZ46672.1"/>
    <property type="molecule type" value="Genomic_DNA"/>
</dbReference>
<dbReference type="PROSITE" id="PS50935">
    <property type="entry name" value="SSB"/>
    <property type="match status" value="1"/>
</dbReference>
<evidence type="ECO:0000313" key="5">
    <source>
        <dbReference type="Proteomes" id="UP000010483"/>
    </source>
</evidence>
<accession>K9YJP6</accession>
<evidence type="ECO:0000313" key="4">
    <source>
        <dbReference type="EMBL" id="AFZ46672.1"/>
    </source>
</evidence>
<sequence length="144" mass="16268">MNSCVLMAKIVRSPQLRYTQESQLAIAEMMVEFESISPNNPPSTLKVIAWGNLATEVEKYVEGNEVIMAGRLKMELVERQGYKEKIAELILSQIHPVGNNSPTPDNVVNLQNYDEGSILEEDHTTEDHQESYDSEDTNLDNIPF</sequence>
<dbReference type="InterPro" id="IPR000424">
    <property type="entry name" value="Primosome_PriB/ssb"/>
</dbReference>
<dbReference type="STRING" id="292563.Cyast_0697"/>
<dbReference type="GO" id="GO:0003697">
    <property type="term" value="F:single-stranded DNA binding"/>
    <property type="evidence" value="ECO:0007669"/>
    <property type="project" value="InterPro"/>
</dbReference>
<dbReference type="InterPro" id="IPR012340">
    <property type="entry name" value="NA-bd_OB-fold"/>
</dbReference>
<proteinExistence type="predicted"/>
<name>K9YJP6_CYASC</name>
<gene>
    <name evidence="4" type="ordered locus">Cyast_0697</name>
</gene>
<dbReference type="Pfam" id="PF00436">
    <property type="entry name" value="SSB"/>
    <property type="match status" value="1"/>
</dbReference>
<dbReference type="HOGENOM" id="CLU_109737_1_0_3"/>
<dbReference type="Gene3D" id="2.40.50.140">
    <property type="entry name" value="Nucleic acid-binding proteins"/>
    <property type="match status" value="1"/>
</dbReference>
<keyword evidence="1 2" id="KW-0238">DNA-binding</keyword>
<dbReference type="KEGG" id="csn:Cyast_0697"/>
<protein>
    <submittedName>
        <fullName evidence="4">Single-strand binding protein/Primosomal replication protein n</fullName>
    </submittedName>
</protein>
<reference evidence="5" key="1">
    <citation type="journal article" date="2013" name="Proc. Natl. Acad. Sci. U.S.A.">
        <title>Improving the coverage of the cyanobacterial phylum using diversity-driven genome sequencing.</title>
        <authorList>
            <person name="Shih P.M."/>
            <person name="Wu D."/>
            <person name="Latifi A."/>
            <person name="Axen S.D."/>
            <person name="Fewer D.P."/>
            <person name="Talla E."/>
            <person name="Calteau A."/>
            <person name="Cai F."/>
            <person name="Tandeau de Marsac N."/>
            <person name="Rippka R."/>
            <person name="Herdman M."/>
            <person name="Sivonen K."/>
            <person name="Coursin T."/>
            <person name="Laurent T."/>
            <person name="Goodwin L."/>
            <person name="Nolan M."/>
            <person name="Davenport K.W."/>
            <person name="Han C.S."/>
            <person name="Rubin E.M."/>
            <person name="Eisen J.A."/>
            <person name="Woyke T."/>
            <person name="Gugger M."/>
            <person name="Kerfeld C.A."/>
        </authorList>
    </citation>
    <scope>NUCLEOTIDE SEQUENCE [LARGE SCALE GENOMIC DNA]</scope>
    <source>
        <strain evidence="5">ATCC 29140 / PCC 7202</strain>
    </source>
</reference>
<organism evidence="4 5">
    <name type="scientific">Cyanobacterium stanieri (strain ATCC 29140 / PCC 7202)</name>
    <dbReference type="NCBI Taxonomy" id="292563"/>
    <lineage>
        <taxon>Bacteria</taxon>
        <taxon>Bacillati</taxon>
        <taxon>Cyanobacteriota</taxon>
        <taxon>Cyanophyceae</taxon>
        <taxon>Oscillatoriophycideae</taxon>
        <taxon>Chroococcales</taxon>
        <taxon>Geminocystaceae</taxon>
        <taxon>Cyanobacterium</taxon>
    </lineage>
</organism>